<protein>
    <recommendedName>
        <fullName evidence="3">DUF2225 domain-containing protein</fullName>
    </recommendedName>
</protein>
<dbReference type="AlphaFoldDB" id="A0A1I3C6I2"/>
<dbReference type="RefSeq" id="WP_093370535.1">
    <property type="nucleotide sequence ID" value="NZ_FOQA01000002.1"/>
</dbReference>
<proteinExistence type="predicted"/>
<dbReference type="STRING" id="69895.SAMN05192551_102248"/>
<organism evidence="1 2">
    <name type="scientific">Tindallia magadiensis</name>
    <dbReference type="NCBI Taxonomy" id="69895"/>
    <lineage>
        <taxon>Bacteria</taxon>
        <taxon>Bacillati</taxon>
        <taxon>Bacillota</taxon>
        <taxon>Clostridia</taxon>
        <taxon>Peptostreptococcales</taxon>
        <taxon>Tindalliaceae</taxon>
        <taxon>Tindallia</taxon>
    </lineage>
</organism>
<dbReference type="EMBL" id="FOQA01000002">
    <property type="protein sequence ID" value="SFH70185.1"/>
    <property type="molecule type" value="Genomic_DNA"/>
</dbReference>
<sequence>MTARKKTVNYIETEDLYRPRQVIDMADERLIVPPGHAFYDCRAPESHEAYVFDQQVVCPVCDKEMTVKGQRLTKLKLLDVDKDFRHRFDGFEPLWYGVWVCIDCYYTDFYQRFRKKPPPYKVQAILDRSMNLKTQFPIYQTEPRKVNEVFASYYLALKTSLTDVSDFQGLVKIRTSLAWLYRDVEDEIMEDLITIRW</sequence>
<evidence type="ECO:0000313" key="2">
    <source>
        <dbReference type="Proteomes" id="UP000199287"/>
    </source>
</evidence>
<evidence type="ECO:0000313" key="1">
    <source>
        <dbReference type="EMBL" id="SFH70185.1"/>
    </source>
</evidence>
<dbReference type="OrthoDB" id="9780343at2"/>
<name>A0A1I3C6I2_9FIRM</name>
<dbReference type="Pfam" id="PF09986">
    <property type="entry name" value="DUF2225"/>
    <property type="match status" value="1"/>
</dbReference>
<reference evidence="2" key="1">
    <citation type="submission" date="2016-10" db="EMBL/GenBank/DDBJ databases">
        <authorList>
            <person name="Varghese N."/>
            <person name="Submissions S."/>
        </authorList>
    </citation>
    <scope>NUCLEOTIDE SEQUENCE [LARGE SCALE GENOMIC DNA]</scope>
    <source>
        <strain evidence="2">Z-7934</strain>
    </source>
</reference>
<keyword evidence="2" id="KW-1185">Reference proteome</keyword>
<gene>
    <name evidence="1" type="ORF">SAMN05192551_102248</name>
</gene>
<dbReference type="InterPro" id="IPR018708">
    <property type="entry name" value="DUF2225"/>
</dbReference>
<dbReference type="Proteomes" id="UP000199287">
    <property type="component" value="Unassembled WGS sequence"/>
</dbReference>
<accession>A0A1I3C6I2</accession>
<evidence type="ECO:0008006" key="3">
    <source>
        <dbReference type="Google" id="ProtNLM"/>
    </source>
</evidence>